<dbReference type="Proteomes" id="UP000479756">
    <property type="component" value="Unassembled WGS sequence"/>
</dbReference>
<dbReference type="InterPro" id="IPR008928">
    <property type="entry name" value="6-hairpin_glycosidase_sf"/>
</dbReference>
<name>A0A7C9TRZ6_9MICO</name>
<evidence type="ECO:0000313" key="9">
    <source>
        <dbReference type="Proteomes" id="UP000479756"/>
    </source>
</evidence>
<keyword evidence="3 8" id="KW-0378">Hydrolase</keyword>
<keyword evidence="9" id="KW-1185">Reference proteome</keyword>
<dbReference type="Gene3D" id="2.60.40.10">
    <property type="entry name" value="Immunoglobulins"/>
    <property type="match status" value="1"/>
</dbReference>
<sequence length="929" mass="100538">MDESGAVTPPAEGSRAAGPSADGPPADGPRVGTLRVETLCAPIDVGTRRPRFSWTVTVAGAAAIAGYELVVADRDGGTVWETERSRPDDGVLVEYDGPPLRSDTDYHWRVRPVLAGGARGEWVHSSFSTALLAPADWIAPWVSPPQTPTHIERWTLLDWILQKGPSTGPAERLRPVQLLRQALVVRPGVTRARLYATAHGSYRARVNGVPADDQVLAPGFDSYRHRVSAQCYDVTAQLRAGENVIGLELADGWWAGRIGIAGASAHWGSETAASWQLHLEYADGLREVIPCGGDVVTSPGPWEYADLFVGESLDRGAEQTGWDRPGFAAEGWMPARLLPDDTATIVPFEGAPIRRTAVLEPVSVTETDAGVVVDFGQVIAGRVRLTLPRARAGQLVTIEHTETLGADGEWFVNISGINKEQTDHYRAAGHGDGEVFEPVFTFHGFRYARLRGLDAPPAAGEVVAVVIGSDLESTGDFRSSDPRLNRLHDNVVWSQRANFLSVPTDCPQRERMGWTGDIQVFAAAATNNMDVDVFLSRWLRNLRADQLEDGRIPVFSPYSPHDRGAAEAASGLGGIIASAGWSDAIAIVPWTLYERYGDERVLQENYDALRAWIGHQTRSAQGSGGHPLLFTAGDHFGDWLTPSTLRGKPLHEAIGIAPALTSELVAPMFQAWTLTLAARIATVLGRPAEAAEHAHHAAAVRAAFTAEYLDADSRLPVELQGPYAIALAFDMVPDDRRSALADRLAELVRSNGDRLDTGFLSVPYLLDALWTGGHRELARRVLWQSGQPSWLYEVDHGATTMWESWDAVEEDGTPRAVSLNHYAFGCVDDWLYRRVAGIQSTAPGYRSVLIDPDLACGLRTVDAHVTTPYGRLAVRWSIGEDALATVAVEVPFGVAASLRTPDGDRALGVGTSIHTVRLDRAAEVARSAG</sequence>
<dbReference type="Gene3D" id="1.50.10.10">
    <property type="match status" value="1"/>
</dbReference>
<evidence type="ECO:0000259" key="7">
    <source>
        <dbReference type="PROSITE" id="PS50853"/>
    </source>
</evidence>
<evidence type="ECO:0000313" key="8">
    <source>
        <dbReference type="EMBL" id="NEM91961.1"/>
    </source>
</evidence>
<evidence type="ECO:0000256" key="1">
    <source>
        <dbReference type="ARBA" id="ARBA00001445"/>
    </source>
</evidence>
<reference evidence="8 9" key="1">
    <citation type="journal article" date="2014" name="Int. J. Syst. Evol. Microbiol.">
        <title>Description of Galbitalea soli gen. nov., sp. nov., and Frondihabitans sucicola sp. nov.</title>
        <authorList>
            <person name="Kim S.J."/>
            <person name="Lim J.M."/>
            <person name="Ahn J.H."/>
            <person name="Weon H.Y."/>
            <person name="Hamada M."/>
            <person name="Suzuki K."/>
            <person name="Ahn T.Y."/>
            <person name="Kwon S.W."/>
        </authorList>
    </citation>
    <scope>NUCLEOTIDE SEQUENCE [LARGE SCALE GENOMIC DNA]</scope>
    <source>
        <strain evidence="8 9">NBRC 108727</strain>
    </source>
</reference>
<dbReference type="Pfam" id="PF08531">
    <property type="entry name" value="Bac_rhamnosid_N"/>
    <property type="match status" value="1"/>
</dbReference>
<dbReference type="InterPro" id="IPR035396">
    <property type="entry name" value="Bac_rhamnosid6H"/>
</dbReference>
<dbReference type="PROSITE" id="PS50853">
    <property type="entry name" value="FN3"/>
    <property type="match status" value="1"/>
</dbReference>
<dbReference type="InterPro" id="IPR036116">
    <property type="entry name" value="FN3_sf"/>
</dbReference>
<feature type="domain" description="Fibronectin type-III" evidence="7">
    <location>
        <begin position="35"/>
        <end position="135"/>
    </location>
</feature>
<evidence type="ECO:0000256" key="3">
    <source>
        <dbReference type="ARBA" id="ARBA00022801"/>
    </source>
</evidence>
<comment type="catalytic activity">
    <reaction evidence="1">
        <text>Hydrolysis of terminal non-reducing alpha-L-rhamnose residues in alpha-L-rhamnosides.</text>
        <dbReference type="EC" id="3.2.1.40"/>
    </reaction>
</comment>
<proteinExistence type="predicted"/>
<keyword evidence="4" id="KW-0326">Glycosidase</keyword>
<organism evidence="8 9">
    <name type="scientific">Galbitalea soli</name>
    <dbReference type="NCBI Taxonomy" id="1268042"/>
    <lineage>
        <taxon>Bacteria</taxon>
        <taxon>Bacillati</taxon>
        <taxon>Actinomycetota</taxon>
        <taxon>Actinomycetes</taxon>
        <taxon>Micrococcales</taxon>
        <taxon>Microbacteriaceae</taxon>
        <taxon>Galbitalea</taxon>
    </lineage>
</organism>
<keyword evidence="5" id="KW-0624">Polysaccharide degradation</keyword>
<dbReference type="GO" id="GO:0030596">
    <property type="term" value="F:alpha-L-rhamnosidase activity"/>
    <property type="evidence" value="ECO:0007669"/>
    <property type="project" value="UniProtKB-EC"/>
</dbReference>
<dbReference type="Gene3D" id="2.60.420.10">
    <property type="entry name" value="Maltose phosphorylase, domain 3"/>
    <property type="match status" value="1"/>
</dbReference>
<evidence type="ECO:0000256" key="4">
    <source>
        <dbReference type="ARBA" id="ARBA00023295"/>
    </source>
</evidence>
<dbReference type="AlphaFoldDB" id="A0A7C9TRZ6"/>
<gene>
    <name evidence="8" type="ORF">G3T37_11400</name>
</gene>
<dbReference type="InterPro" id="IPR012341">
    <property type="entry name" value="6hp_glycosidase-like_sf"/>
</dbReference>
<dbReference type="Pfam" id="PF17389">
    <property type="entry name" value="Bac_rhamnosid6H"/>
    <property type="match status" value="1"/>
</dbReference>
<dbReference type="EC" id="3.2.1.40" evidence="2"/>
<evidence type="ECO:0000256" key="6">
    <source>
        <dbReference type="SAM" id="MobiDB-lite"/>
    </source>
</evidence>
<dbReference type="PANTHER" id="PTHR33307">
    <property type="entry name" value="ALPHA-RHAMNOSIDASE (EUROFUNG)"/>
    <property type="match status" value="1"/>
</dbReference>
<dbReference type="InterPro" id="IPR008902">
    <property type="entry name" value="Rhamnosid_concanavalin"/>
</dbReference>
<keyword evidence="5" id="KW-0119">Carbohydrate metabolism</keyword>
<dbReference type="InterPro" id="IPR013783">
    <property type="entry name" value="Ig-like_fold"/>
</dbReference>
<dbReference type="InterPro" id="IPR035398">
    <property type="entry name" value="Bac_rhamnosid_C"/>
</dbReference>
<evidence type="ECO:0000256" key="5">
    <source>
        <dbReference type="ARBA" id="ARBA00023326"/>
    </source>
</evidence>
<dbReference type="PANTHER" id="PTHR33307:SF6">
    <property type="entry name" value="ALPHA-RHAMNOSIDASE (EUROFUNG)-RELATED"/>
    <property type="match status" value="1"/>
</dbReference>
<dbReference type="Pfam" id="PF25788">
    <property type="entry name" value="Ig_Rha78A_N"/>
    <property type="match status" value="1"/>
</dbReference>
<accession>A0A7C9TRZ6</accession>
<dbReference type="Pfam" id="PF05592">
    <property type="entry name" value="Bac_rhamnosid"/>
    <property type="match status" value="1"/>
</dbReference>
<dbReference type="EMBL" id="JAAGWZ010000003">
    <property type="protein sequence ID" value="NEM91961.1"/>
    <property type="molecule type" value="Genomic_DNA"/>
</dbReference>
<feature type="region of interest" description="Disordered" evidence="6">
    <location>
        <begin position="1"/>
        <end position="32"/>
    </location>
</feature>
<evidence type="ECO:0000256" key="2">
    <source>
        <dbReference type="ARBA" id="ARBA00012652"/>
    </source>
</evidence>
<dbReference type="SUPFAM" id="SSF48208">
    <property type="entry name" value="Six-hairpin glycosidases"/>
    <property type="match status" value="1"/>
</dbReference>
<dbReference type="PIRSF" id="PIRSF010631">
    <property type="entry name" value="A-rhamnsds"/>
    <property type="match status" value="1"/>
</dbReference>
<comment type="caution">
    <text evidence="8">The sequence shown here is derived from an EMBL/GenBank/DDBJ whole genome shotgun (WGS) entry which is preliminary data.</text>
</comment>
<protein>
    <recommendedName>
        <fullName evidence="2">alpha-L-rhamnosidase</fullName>
        <ecNumber evidence="2">3.2.1.40</ecNumber>
    </recommendedName>
</protein>
<dbReference type="RefSeq" id="WP_163474020.1">
    <property type="nucleotide sequence ID" value="NZ_JAAGWZ010000003.1"/>
</dbReference>
<dbReference type="InterPro" id="IPR013737">
    <property type="entry name" value="Bac_rhamnosid_N"/>
</dbReference>
<feature type="compositionally biased region" description="Low complexity" evidence="6">
    <location>
        <begin position="13"/>
        <end position="30"/>
    </location>
</feature>
<dbReference type="Pfam" id="PF17390">
    <property type="entry name" value="Bac_rhamnosid_C"/>
    <property type="match status" value="1"/>
</dbReference>
<dbReference type="Gene3D" id="2.60.120.260">
    <property type="entry name" value="Galactose-binding domain-like"/>
    <property type="match status" value="2"/>
</dbReference>
<dbReference type="InterPro" id="IPR016007">
    <property type="entry name" value="Alpha_rhamnosid"/>
</dbReference>
<dbReference type="GO" id="GO:0000272">
    <property type="term" value="P:polysaccharide catabolic process"/>
    <property type="evidence" value="ECO:0007669"/>
    <property type="project" value="UniProtKB-KW"/>
</dbReference>
<dbReference type="SUPFAM" id="SSF49265">
    <property type="entry name" value="Fibronectin type III"/>
    <property type="match status" value="1"/>
</dbReference>
<dbReference type="InterPro" id="IPR003961">
    <property type="entry name" value="FN3_dom"/>
</dbReference>